<evidence type="ECO:0000313" key="1">
    <source>
        <dbReference type="EMBL" id="KAG0149376.1"/>
    </source>
</evidence>
<name>A0A9P6TEC5_9BASI</name>
<dbReference type="EMBL" id="MU167228">
    <property type="protein sequence ID" value="KAG0149376.1"/>
    <property type="molecule type" value="Genomic_DNA"/>
</dbReference>
<dbReference type="Proteomes" id="UP000886653">
    <property type="component" value="Unassembled WGS sequence"/>
</dbReference>
<comment type="caution">
    <text evidence="1">The sequence shown here is derived from an EMBL/GenBank/DDBJ whole genome shotgun (WGS) entry which is preliminary data.</text>
</comment>
<organism evidence="1 2">
    <name type="scientific">Cronartium quercuum f. sp. fusiforme G11</name>
    <dbReference type="NCBI Taxonomy" id="708437"/>
    <lineage>
        <taxon>Eukaryota</taxon>
        <taxon>Fungi</taxon>
        <taxon>Dikarya</taxon>
        <taxon>Basidiomycota</taxon>
        <taxon>Pucciniomycotina</taxon>
        <taxon>Pucciniomycetes</taxon>
        <taxon>Pucciniales</taxon>
        <taxon>Coleosporiaceae</taxon>
        <taxon>Cronartium</taxon>
    </lineage>
</organism>
<evidence type="ECO:0000313" key="2">
    <source>
        <dbReference type="Proteomes" id="UP000886653"/>
    </source>
</evidence>
<dbReference type="AlphaFoldDB" id="A0A9P6TEC5"/>
<proteinExistence type="predicted"/>
<sequence>MSSDRAGISSLSLGRELKSRSLSSLLLLLSYSVVTSSYRAMVDFCKPVWVRRVEAKDSVWRGDTYSRAGARNSR</sequence>
<gene>
    <name evidence="1" type="ORF">CROQUDRAFT_89189</name>
</gene>
<accession>A0A9P6TEC5</accession>
<protein>
    <submittedName>
        <fullName evidence="1">Uncharacterized protein</fullName>
    </submittedName>
</protein>
<reference evidence="1" key="1">
    <citation type="submission" date="2013-11" db="EMBL/GenBank/DDBJ databases">
        <title>Genome sequence of the fusiform rust pathogen reveals effectors for host alternation and coevolution with pine.</title>
        <authorList>
            <consortium name="DOE Joint Genome Institute"/>
            <person name="Smith K."/>
            <person name="Pendleton A."/>
            <person name="Kubisiak T."/>
            <person name="Anderson C."/>
            <person name="Salamov A."/>
            <person name="Aerts A."/>
            <person name="Riley R."/>
            <person name="Clum A."/>
            <person name="Lindquist E."/>
            <person name="Ence D."/>
            <person name="Campbell M."/>
            <person name="Kronenberg Z."/>
            <person name="Feau N."/>
            <person name="Dhillon B."/>
            <person name="Hamelin R."/>
            <person name="Burleigh J."/>
            <person name="Smith J."/>
            <person name="Yandell M."/>
            <person name="Nelson C."/>
            <person name="Grigoriev I."/>
            <person name="Davis J."/>
        </authorList>
    </citation>
    <scope>NUCLEOTIDE SEQUENCE</scope>
    <source>
        <strain evidence="1">G11</strain>
    </source>
</reference>
<keyword evidence="2" id="KW-1185">Reference proteome</keyword>